<organism evidence="13 14">
    <name type="scientific">Candidatus Iainarchaeum sp</name>
    <dbReference type="NCBI Taxonomy" id="3101447"/>
    <lineage>
        <taxon>Archaea</taxon>
        <taxon>Candidatus Iainarchaeota</taxon>
        <taxon>Candidatus Iainarchaeia</taxon>
        <taxon>Candidatus Iainarchaeales</taxon>
        <taxon>Candidatus Iainarchaeaceae</taxon>
        <taxon>Candidatus Iainarchaeum</taxon>
    </lineage>
</organism>
<accession>A0A8T3YL48</accession>
<dbReference type="InterPro" id="IPR023170">
    <property type="entry name" value="HhH_base_excis_C"/>
</dbReference>
<dbReference type="FunFam" id="1.10.340.30:FF:000001">
    <property type="entry name" value="Endonuclease III"/>
    <property type="match status" value="1"/>
</dbReference>
<keyword evidence="2" id="KW-0004">4Fe-4S</keyword>
<dbReference type="EC" id="3.2.2.29" evidence="11"/>
<evidence type="ECO:0000256" key="7">
    <source>
        <dbReference type="ARBA" id="ARBA00023014"/>
    </source>
</evidence>
<dbReference type="InterPro" id="IPR003265">
    <property type="entry name" value="HhH-GPD_domain"/>
</dbReference>
<evidence type="ECO:0000256" key="9">
    <source>
        <dbReference type="ARBA" id="ARBA00023295"/>
    </source>
</evidence>
<evidence type="ECO:0000259" key="12">
    <source>
        <dbReference type="SMART" id="SM00478"/>
    </source>
</evidence>
<sequence length="203" mass="22627">MRRERAMKQLSALGSMSGRMRLAAEGWGAPWKTLIATMMSAQSRDETTVPIALELFSRYATLKALSSARYADVLAVLKSLNYNRTKAKNIIECARILASEYHGEAPHDFDKLIALPGVGRKTANVFLSEMGHDAIGVDTHVAYISRKLGWTNNKSPEKIEADLTALFPKKYWKKVNPVLVRFGKTYTSRKEKDGILEGLKAIP</sequence>
<reference evidence="13" key="1">
    <citation type="submission" date="2020-07" db="EMBL/GenBank/DDBJ databases">
        <title>Huge and variable diversity of episymbiotic CPR bacteria and DPANN archaea in groundwater ecosystems.</title>
        <authorList>
            <person name="He C.Y."/>
            <person name="Keren R."/>
            <person name="Whittaker M."/>
            <person name="Farag I.F."/>
            <person name="Doudna J."/>
            <person name="Cate J.H.D."/>
            <person name="Banfield J.F."/>
        </authorList>
    </citation>
    <scope>NUCLEOTIDE SEQUENCE</scope>
    <source>
        <strain evidence="13">NC_groundwater_1296_Ag_S-0.2um_52_80</strain>
    </source>
</reference>
<evidence type="ECO:0000256" key="2">
    <source>
        <dbReference type="ARBA" id="ARBA00022485"/>
    </source>
</evidence>
<comment type="similarity">
    <text evidence="1">Belongs to the Nth/MutY family.</text>
</comment>
<keyword evidence="9" id="KW-0326">Glycosidase</keyword>
<dbReference type="SMART" id="SM00478">
    <property type="entry name" value="ENDO3c"/>
    <property type="match status" value="1"/>
</dbReference>
<dbReference type="Pfam" id="PF00633">
    <property type="entry name" value="HHH"/>
    <property type="match status" value="1"/>
</dbReference>
<dbReference type="GO" id="GO:0051539">
    <property type="term" value="F:4 iron, 4 sulfur cluster binding"/>
    <property type="evidence" value="ECO:0007669"/>
    <property type="project" value="UniProtKB-KW"/>
</dbReference>
<evidence type="ECO:0000256" key="6">
    <source>
        <dbReference type="ARBA" id="ARBA00023004"/>
    </source>
</evidence>
<keyword evidence="7" id="KW-0411">Iron-sulfur</keyword>
<proteinExistence type="inferred from homology"/>
<evidence type="ECO:0000256" key="4">
    <source>
        <dbReference type="ARBA" id="ARBA00022763"/>
    </source>
</evidence>
<dbReference type="GO" id="GO:0006285">
    <property type="term" value="P:base-excision repair, AP site formation"/>
    <property type="evidence" value="ECO:0007669"/>
    <property type="project" value="TreeGrafter"/>
</dbReference>
<dbReference type="GO" id="GO:0003677">
    <property type="term" value="F:DNA binding"/>
    <property type="evidence" value="ECO:0007669"/>
    <property type="project" value="InterPro"/>
</dbReference>
<dbReference type="InterPro" id="IPR011257">
    <property type="entry name" value="DNA_glycosylase"/>
</dbReference>
<dbReference type="Gene3D" id="1.10.340.30">
    <property type="entry name" value="Hypothetical protein, domain 2"/>
    <property type="match status" value="1"/>
</dbReference>
<dbReference type="Pfam" id="PF00730">
    <property type="entry name" value="HhH-GPD"/>
    <property type="match status" value="1"/>
</dbReference>
<dbReference type="Proteomes" id="UP000732298">
    <property type="component" value="Unassembled WGS sequence"/>
</dbReference>
<dbReference type="CDD" id="cd00056">
    <property type="entry name" value="ENDO3c"/>
    <property type="match status" value="1"/>
</dbReference>
<dbReference type="GO" id="GO:0046872">
    <property type="term" value="F:metal ion binding"/>
    <property type="evidence" value="ECO:0007669"/>
    <property type="project" value="UniProtKB-KW"/>
</dbReference>
<keyword evidence="13" id="KW-0255">Endonuclease</keyword>
<evidence type="ECO:0000313" key="14">
    <source>
        <dbReference type="Proteomes" id="UP000732298"/>
    </source>
</evidence>
<comment type="caution">
    <text evidence="13">The sequence shown here is derived from an EMBL/GenBank/DDBJ whole genome shotgun (WGS) entry which is preliminary data.</text>
</comment>
<keyword evidence="4" id="KW-0227">DNA damage</keyword>
<evidence type="ECO:0000256" key="11">
    <source>
        <dbReference type="ARBA" id="ARBA00066769"/>
    </source>
</evidence>
<feature type="domain" description="HhH-GPD" evidence="12">
    <location>
        <begin position="39"/>
        <end position="185"/>
    </location>
</feature>
<keyword evidence="13" id="KW-0540">Nuclease</keyword>
<keyword evidence="6" id="KW-0408">Iron</keyword>
<dbReference type="EMBL" id="JACQPB010000032">
    <property type="protein sequence ID" value="MBI4210357.1"/>
    <property type="molecule type" value="Genomic_DNA"/>
</dbReference>
<gene>
    <name evidence="13" type="ORF">HY544_02515</name>
</gene>
<keyword evidence="8" id="KW-0234">DNA repair</keyword>
<evidence type="ECO:0000256" key="10">
    <source>
        <dbReference type="ARBA" id="ARBA00052915"/>
    </source>
</evidence>
<dbReference type="Gene3D" id="1.10.1670.10">
    <property type="entry name" value="Helix-hairpin-Helix base-excision DNA repair enzymes (C-terminal)"/>
    <property type="match status" value="1"/>
</dbReference>
<dbReference type="GO" id="GO:0141016">
    <property type="term" value="F:G/T mismatch-specific thymine-DNA glycosylase activity"/>
    <property type="evidence" value="ECO:0007669"/>
    <property type="project" value="UniProtKB-EC"/>
</dbReference>
<dbReference type="PANTHER" id="PTHR10359:SF18">
    <property type="entry name" value="ENDONUCLEASE III"/>
    <property type="match status" value="1"/>
</dbReference>
<evidence type="ECO:0000256" key="3">
    <source>
        <dbReference type="ARBA" id="ARBA00022723"/>
    </source>
</evidence>
<dbReference type="GO" id="GO:0004519">
    <property type="term" value="F:endonuclease activity"/>
    <property type="evidence" value="ECO:0007669"/>
    <property type="project" value="UniProtKB-KW"/>
</dbReference>
<protein>
    <recommendedName>
        <fullName evidence="11">thymine-DNA glycosylase</fullName>
        <ecNumber evidence="11">3.2.2.29</ecNumber>
    </recommendedName>
</protein>
<dbReference type="SUPFAM" id="SSF48150">
    <property type="entry name" value="DNA-glycosylase"/>
    <property type="match status" value="1"/>
</dbReference>
<comment type="catalytic activity">
    <reaction evidence="10">
        <text>Hydrolyzes mismatched double-stranded DNA and polynucleotides, releasing free thymine.</text>
        <dbReference type="EC" id="3.2.2.29"/>
    </reaction>
</comment>
<evidence type="ECO:0000256" key="8">
    <source>
        <dbReference type="ARBA" id="ARBA00023204"/>
    </source>
</evidence>
<evidence type="ECO:0000313" key="13">
    <source>
        <dbReference type="EMBL" id="MBI4210357.1"/>
    </source>
</evidence>
<evidence type="ECO:0000256" key="5">
    <source>
        <dbReference type="ARBA" id="ARBA00022801"/>
    </source>
</evidence>
<keyword evidence="5" id="KW-0378">Hydrolase</keyword>
<keyword evidence="3" id="KW-0479">Metal-binding</keyword>
<name>A0A8T3YL48_9ARCH</name>
<dbReference type="AlphaFoldDB" id="A0A8T3YL48"/>
<dbReference type="PANTHER" id="PTHR10359">
    <property type="entry name" value="A/G-SPECIFIC ADENINE GLYCOSYLASE/ENDONUCLEASE III"/>
    <property type="match status" value="1"/>
</dbReference>
<evidence type="ECO:0000256" key="1">
    <source>
        <dbReference type="ARBA" id="ARBA00008343"/>
    </source>
</evidence>
<dbReference type="InterPro" id="IPR000445">
    <property type="entry name" value="HhH_motif"/>
</dbReference>